<evidence type="ECO:0000256" key="6">
    <source>
        <dbReference type="ARBA" id="ARBA00023157"/>
    </source>
</evidence>
<gene>
    <name evidence="14" type="ORF">Scep_008875</name>
</gene>
<dbReference type="PIRSF" id="PIRSF003170">
    <property type="entry name" value="Pet18p"/>
    <property type="match status" value="1"/>
</dbReference>
<feature type="binding site" evidence="12">
    <location>
        <position position="46"/>
    </location>
    <ligand>
        <name>substrate</name>
    </ligand>
</feature>
<accession>A0AAP0PDM9</accession>
<evidence type="ECO:0000256" key="4">
    <source>
        <dbReference type="ARBA" id="ARBA00022801"/>
    </source>
</evidence>
<evidence type="ECO:0000256" key="10">
    <source>
        <dbReference type="ARBA" id="ARBA00082825"/>
    </source>
</evidence>
<feature type="domain" description="Thiaminase-2/PQQC" evidence="13">
    <location>
        <begin position="16"/>
        <end position="216"/>
    </location>
</feature>
<feature type="active site" description="Proton donor" evidence="11">
    <location>
        <position position="209"/>
    </location>
</feature>
<dbReference type="PANTHER" id="PTHR43198">
    <property type="entry name" value="BIFUNCTIONAL TH2 PROTEIN"/>
    <property type="match status" value="1"/>
</dbReference>
<dbReference type="FunFam" id="1.20.910.10:FF:000007">
    <property type="entry name" value="Bifunctional TENA-E protein"/>
    <property type="match status" value="1"/>
</dbReference>
<dbReference type="AlphaFoldDB" id="A0AAP0PDM9"/>
<name>A0AAP0PDM9_9MAGN</name>
<reference evidence="14 15" key="1">
    <citation type="submission" date="2024-01" db="EMBL/GenBank/DDBJ databases">
        <title>Genome assemblies of Stephania.</title>
        <authorList>
            <person name="Yang L."/>
        </authorList>
    </citation>
    <scope>NUCLEOTIDE SEQUENCE [LARGE SCALE GENOMIC DNA]</scope>
    <source>
        <strain evidence="14">JXDWG</strain>
        <tissue evidence="14">Leaf</tissue>
    </source>
</reference>
<evidence type="ECO:0000256" key="11">
    <source>
        <dbReference type="PIRSR" id="PIRSR003170-1"/>
    </source>
</evidence>
<dbReference type="InterPro" id="IPR016084">
    <property type="entry name" value="Haem_Oase-like_multi-hlx"/>
</dbReference>
<proteinExistence type="inferred from homology"/>
<sequence>MEKGVLKRWIKENDGLHSQATRHPFILSIRDGTVDFSSYKRWLEQDYLFVRNFVPFVASVLVKASRESENDSDMEIILGGMAALNDEILWFKKEASKWNVQLSHVVPQHATEAYCRLLEILINPETDYTTAVTAFWAIEAVYQQSFSLCLESDSKTPAELMQACRRWGNDDFGTYCESLRRIADRHLAHAPEDVRKKAEEAFKLILQLEVDFWNMSFG</sequence>
<evidence type="ECO:0000256" key="5">
    <source>
        <dbReference type="ARBA" id="ARBA00022977"/>
    </source>
</evidence>
<evidence type="ECO:0000256" key="12">
    <source>
        <dbReference type="PIRSR" id="PIRSR003170-2"/>
    </source>
</evidence>
<comment type="pathway">
    <text evidence="2">Cofactor biosynthesis; thiamine diphosphate biosynthesis.</text>
</comment>
<dbReference type="PANTHER" id="PTHR43198:SF5">
    <property type="entry name" value="BIFUNCTIONAL TENA-E PROTEIN"/>
    <property type="match status" value="1"/>
</dbReference>
<dbReference type="InterPro" id="IPR050967">
    <property type="entry name" value="Thiamine_Salvage_TenA"/>
</dbReference>
<evidence type="ECO:0000256" key="9">
    <source>
        <dbReference type="ARBA" id="ARBA00079571"/>
    </source>
</evidence>
<evidence type="ECO:0000259" key="13">
    <source>
        <dbReference type="Pfam" id="PF03070"/>
    </source>
</evidence>
<evidence type="ECO:0000313" key="15">
    <source>
        <dbReference type="Proteomes" id="UP001419268"/>
    </source>
</evidence>
<evidence type="ECO:0000256" key="3">
    <source>
        <dbReference type="ARBA" id="ARBA00012684"/>
    </source>
</evidence>
<keyword evidence="15" id="KW-1185">Reference proteome</keyword>
<feature type="binding site" evidence="12">
    <location>
        <position position="139"/>
    </location>
    <ligand>
        <name>substrate</name>
    </ligand>
</feature>
<keyword evidence="5" id="KW-0784">Thiamine biosynthesis</keyword>
<dbReference type="GO" id="GO:0009228">
    <property type="term" value="P:thiamine biosynthetic process"/>
    <property type="evidence" value="ECO:0007669"/>
    <property type="project" value="UniProtKB-KW"/>
</dbReference>
<evidence type="ECO:0000256" key="7">
    <source>
        <dbReference type="ARBA" id="ARBA00060919"/>
    </source>
</evidence>
<evidence type="ECO:0000313" key="14">
    <source>
        <dbReference type="EMBL" id="KAK9139194.1"/>
    </source>
</evidence>
<dbReference type="SUPFAM" id="SSF48613">
    <property type="entry name" value="Heme oxygenase-like"/>
    <property type="match status" value="1"/>
</dbReference>
<comment type="catalytic activity">
    <reaction evidence="1">
        <text>4-amino-5-aminomethyl-2-methylpyrimidine + H2O = 4-amino-5-hydroxymethyl-2-methylpyrimidine + NH4(+)</text>
        <dbReference type="Rhea" id="RHEA:31799"/>
        <dbReference type="ChEBI" id="CHEBI:15377"/>
        <dbReference type="ChEBI" id="CHEBI:16892"/>
        <dbReference type="ChEBI" id="CHEBI:28938"/>
        <dbReference type="ChEBI" id="CHEBI:63416"/>
        <dbReference type="EC" id="3.5.99.2"/>
    </reaction>
</comment>
<feature type="binding site" evidence="12">
    <location>
        <position position="87"/>
    </location>
    <ligand>
        <name>substrate</name>
    </ligand>
</feature>
<dbReference type="Gene3D" id="1.20.910.10">
    <property type="entry name" value="Heme oxygenase-like"/>
    <property type="match status" value="1"/>
</dbReference>
<dbReference type="CDD" id="cd19357">
    <property type="entry name" value="TenA_E_At3g16990-like"/>
    <property type="match status" value="1"/>
</dbReference>
<dbReference type="InterPro" id="IPR004305">
    <property type="entry name" value="Thiaminase-2/PQQC"/>
</dbReference>
<evidence type="ECO:0000256" key="2">
    <source>
        <dbReference type="ARBA" id="ARBA00004948"/>
    </source>
</evidence>
<dbReference type="EC" id="3.5.99.2" evidence="3"/>
<dbReference type="InterPro" id="IPR026285">
    <property type="entry name" value="TenA_E"/>
</dbReference>
<comment type="caution">
    <text evidence="14">The sequence shown here is derived from an EMBL/GenBank/DDBJ whole genome shotgun (WGS) entry which is preliminary data.</text>
</comment>
<evidence type="ECO:0000256" key="8">
    <source>
        <dbReference type="ARBA" id="ARBA00077314"/>
    </source>
</evidence>
<organism evidence="14 15">
    <name type="scientific">Stephania cephalantha</name>
    <dbReference type="NCBI Taxonomy" id="152367"/>
    <lineage>
        <taxon>Eukaryota</taxon>
        <taxon>Viridiplantae</taxon>
        <taxon>Streptophyta</taxon>
        <taxon>Embryophyta</taxon>
        <taxon>Tracheophyta</taxon>
        <taxon>Spermatophyta</taxon>
        <taxon>Magnoliopsida</taxon>
        <taxon>Ranunculales</taxon>
        <taxon>Menispermaceae</taxon>
        <taxon>Menispermoideae</taxon>
        <taxon>Cissampelideae</taxon>
        <taxon>Stephania</taxon>
    </lineage>
</organism>
<dbReference type="Pfam" id="PF03070">
    <property type="entry name" value="TENA_THI-4"/>
    <property type="match status" value="1"/>
</dbReference>
<evidence type="ECO:0000256" key="1">
    <source>
        <dbReference type="ARBA" id="ARBA00001881"/>
    </source>
</evidence>
<protein>
    <recommendedName>
        <fullName evidence="3">aminopyrimidine aminohydrolase</fullName>
        <ecNumber evidence="3">3.5.99.2</ecNumber>
    </recommendedName>
    <alternativeName>
        <fullName evidence="9">Aminopyrimidine aminohydrolase</fullName>
    </alternativeName>
    <alternativeName>
        <fullName evidence="10">Formylaminopyrimidine amidohydrolase</fullName>
    </alternativeName>
    <alternativeName>
        <fullName evidence="8">Formylaminopyrimidine deformylase</fullName>
    </alternativeName>
</protein>
<keyword evidence="4" id="KW-0378">Hydrolase</keyword>
<keyword evidence="6" id="KW-1015">Disulfide bond</keyword>
<dbReference type="GO" id="GO:0005829">
    <property type="term" value="C:cytosol"/>
    <property type="evidence" value="ECO:0007669"/>
    <property type="project" value="TreeGrafter"/>
</dbReference>
<dbReference type="EMBL" id="JBBNAG010000004">
    <property type="protein sequence ID" value="KAK9139194.1"/>
    <property type="molecule type" value="Genomic_DNA"/>
</dbReference>
<dbReference type="Proteomes" id="UP001419268">
    <property type="component" value="Unassembled WGS sequence"/>
</dbReference>
<comment type="similarity">
    <text evidence="7">Belongs to the thiaminase-2 family.</text>
</comment>
<dbReference type="GO" id="GO:0050334">
    <property type="term" value="F:thiaminase activity"/>
    <property type="evidence" value="ECO:0007669"/>
    <property type="project" value="UniProtKB-EC"/>
</dbReference>